<dbReference type="InterPro" id="IPR039377">
    <property type="entry name" value="Mn_catalase_dom"/>
</dbReference>
<sequence length="300" mass="33111">MFFRVKETAFHCVPDRPDPIFARQLQEVLGGQWGEISVMLGYLFQGWNCRAPGKYKDMIMDIGTEEIGHVEMLATCIARLLEKSPVETQEGAAKDGLVGAVLGGAKIQDVIMAGMNPHHAIVSGGGATASDSNGNHWSAKYIVSSGNLLADFRFNVAAESQGRLQVARLYNLTDDPGVKQMLSYLLARDTMHQNQWLAAIRELEEDGLEMTPCPSNFPQELENQEFNYAFLNHSEGNESSQGRWASGPSMDGKGDIKYVEQPPAMGQVQDLSQVDPRLFGTPKAALTDKERGLMFQDEQR</sequence>
<comment type="similarity">
    <text evidence="1">Belongs to the manganese catalase family.</text>
</comment>
<gene>
    <name evidence="3" type="ORF">OMW55_12915</name>
</gene>
<comment type="caution">
    <text evidence="3">The sequence shown here is derived from an EMBL/GenBank/DDBJ whole genome shotgun (WGS) entry which is preliminary data.</text>
</comment>
<evidence type="ECO:0000313" key="3">
    <source>
        <dbReference type="EMBL" id="MCW3798710.1"/>
    </source>
</evidence>
<evidence type="ECO:0000313" key="4">
    <source>
        <dbReference type="Proteomes" id="UP001526246"/>
    </source>
</evidence>
<evidence type="ECO:0000256" key="1">
    <source>
        <dbReference type="ARBA" id="ARBA00007644"/>
    </source>
</evidence>
<dbReference type="InterPro" id="IPR007760">
    <property type="entry name" value="Mn_catalase"/>
</dbReference>
<dbReference type="SUPFAM" id="SSF47240">
    <property type="entry name" value="Ferritin-like"/>
    <property type="match status" value="1"/>
</dbReference>
<dbReference type="InterPro" id="IPR012347">
    <property type="entry name" value="Ferritin-like"/>
</dbReference>
<reference evidence="3 4" key="1">
    <citation type="submission" date="2022-10" db="EMBL/GenBank/DDBJ databases">
        <title>Sphingomonas sp.</title>
        <authorList>
            <person name="Jin C."/>
        </authorList>
    </citation>
    <scope>NUCLEOTIDE SEQUENCE [LARGE SCALE GENOMIC DNA]</scope>
    <source>
        <strain evidence="3 4">BN140010</strain>
    </source>
</reference>
<feature type="region of interest" description="Disordered" evidence="2">
    <location>
        <begin position="236"/>
        <end position="258"/>
    </location>
</feature>
<dbReference type="CDD" id="cd01051">
    <property type="entry name" value="Mn_catalase"/>
    <property type="match status" value="1"/>
</dbReference>
<keyword evidence="4" id="KW-1185">Reference proteome</keyword>
<dbReference type="EMBL" id="JAPDOB010000002">
    <property type="protein sequence ID" value="MCW3798710.1"/>
    <property type="molecule type" value="Genomic_DNA"/>
</dbReference>
<organism evidence="3 4">
    <name type="scientific">Sphingomonas arvum</name>
    <dbReference type="NCBI Taxonomy" id="2992113"/>
    <lineage>
        <taxon>Bacteria</taxon>
        <taxon>Pseudomonadati</taxon>
        <taxon>Pseudomonadota</taxon>
        <taxon>Alphaproteobacteria</taxon>
        <taxon>Sphingomonadales</taxon>
        <taxon>Sphingomonadaceae</taxon>
        <taxon>Sphingomonas</taxon>
    </lineage>
</organism>
<feature type="compositionally biased region" description="Basic and acidic residues" evidence="2">
    <location>
        <begin position="286"/>
        <end position="300"/>
    </location>
</feature>
<dbReference type="Proteomes" id="UP001526246">
    <property type="component" value="Unassembled WGS sequence"/>
</dbReference>
<evidence type="ECO:0000256" key="2">
    <source>
        <dbReference type="SAM" id="MobiDB-lite"/>
    </source>
</evidence>
<name>A0ABT3JI02_9SPHN</name>
<feature type="region of interest" description="Disordered" evidence="2">
    <location>
        <begin position="281"/>
        <end position="300"/>
    </location>
</feature>
<accession>A0ABT3JI02</accession>
<dbReference type="Gene3D" id="1.20.1260.10">
    <property type="match status" value="1"/>
</dbReference>
<dbReference type="Pfam" id="PF05067">
    <property type="entry name" value="Mn_catalase"/>
    <property type="match status" value="1"/>
</dbReference>
<dbReference type="InterPro" id="IPR009078">
    <property type="entry name" value="Ferritin-like_SF"/>
</dbReference>
<protein>
    <submittedName>
        <fullName evidence="3">Manganese catalase family protein</fullName>
    </submittedName>
</protein>
<dbReference type="RefSeq" id="WP_264883709.1">
    <property type="nucleotide sequence ID" value="NZ_JAPDOB010000002.1"/>
</dbReference>
<proteinExistence type="inferred from homology"/>